<dbReference type="EMBL" id="VXIV02003184">
    <property type="protein sequence ID" value="KAF6020250.1"/>
    <property type="molecule type" value="Genomic_DNA"/>
</dbReference>
<proteinExistence type="predicted"/>
<sequence length="206" mass="22721">MKSQHAGMVSSSHTLTENCTSSTDGLDMIDIFIKELKNCLDSLQADDEFGERFDMQDAASTVGDGASEDTVSYKWLADLHPLHRPSKYMLDDITISEITDICRKIDEKEIETMLKEMQYQVTLCNSPNQLLSQVKHMLSESLVQHVSAANSGRSTPNGSPRRPSVSGMLNALKAFKRNRATAHASVAASTTAHVQNFDIEARQSTV</sequence>
<evidence type="ECO:0000313" key="2">
    <source>
        <dbReference type="Proteomes" id="UP000593567"/>
    </source>
</evidence>
<name>A0A7J7J245_BUGNE</name>
<reference evidence="1" key="1">
    <citation type="submission" date="2020-06" db="EMBL/GenBank/DDBJ databases">
        <title>Draft genome of Bugula neritina, a colonial animal packing powerful symbionts and potential medicines.</title>
        <authorList>
            <person name="Rayko M."/>
        </authorList>
    </citation>
    <scope>NUCLEOTIDE SEQUENCE [LARGE SCALE GENOMIC DNA]</scope>
    <source>
        <strain evidence="1">Kwan_BN1</strain>
    </source>
</reference>
<keyword evidence="2" id="KW-1185">Reference proteome</keyword>
<dbReference type="Proteomes" id="UP000593567">
    <property type="component" value="Unassembled WGS sequence"/>
</dbReference>
<evidence type="ECO:0000313" key="1">
    <source>
        <dbReference type="EMBL" id="KAF6020250.1"/>
    </source>
</evidence>
<protein>
    <submittedName>
        <fullName evidence="1">Uncharacterized protein</fullName>
    </submittedName>
</protein>
<dbReference type="AlphaFoldDB" id="A0A7J7J245"/>
<accession>A0A7J7J245</accession>
<comment type="caution">
    <text evidence="1">The sequence shown here is derived from an EMBL/GenBank/DDBJ whole genome shotgun (WGS) entry which is preliminary data.</text>
</comment>
<gene>
    <name evidence="1" type="ORF">EB796_021432</name>
</gene>
<organism evidence="1 2">
    <name type="scientific">Bugula neritina</name>
    <name type="common">Brown bryozoan</name>
    <name type="synonym">Sertularia neritina</name>
    <dbReference type="NCBI Taxonomy" id="10212"/>
    <lineage>
        <taxon>Eukaryota</taxon>
        <taxon>Metazoa</taxon>
        <taxon>Spiralia</taxon>
        <taxon>Lophotrochozoa</taxon>
        <taxon>Bryozoa</taxon>
        <taxon>Gymnolaemata</taxon>
        <taxon>Cheilostomatida</taxon>
        <taxon>Flustrina</taxon>
        <taxon>Buguloidea</taxon>
        <taxon>Bugulidae</taxon>
        <taxon>Bugula</taxon>
    </lineage>
</organism>